<keyword evidence="3" id="KW-0812">Transmembrane</keyword>
<evidence type="ECO:0000259" key="5">
    <source>
        <dbReference type="Pfam" id="PF14257"/>
    </source>
</evidence>
<comment type="similarity">
    <text evidence="1">Belongs to the zinc-associated anti-sigma factor (ZAS) superfamily. Anti-sigma-W factor family.</text>
</comment>
<feature type="transmembrane region" description="Helical" evidence="3">
    <location>
        <begin position="100"/>
        <end position="120"/>
    </location>
</feature>
<dbReference type="AlphaFoldDB" id="A0A0U9HGG3"/>
<keyword evidence="6" id="KW-0862">Zinc</keyword>
<dbReference type="STRING" id="224999.GCA_001485475_01966"/>
<gene>
    <name evidence="6" type="ORF">TSYNT_9180</name>
</gene>
<evidence type="ECO:0000256" key="3">
    <source>
        <dbReference type="SAM" id="Phobius"/>
    </source>
</evidence>
<dbReference type="Gene3D" id="1.10.10.1320">
    <property type="entry name" value="Anti-sigma factor, zinc-finger domain"/>
    <property type="match status" value="1"/>
</dbReference>
<dbReference type="InterPro" id="IPR027383">
    <property type="entry name" value="Znf_put"/>
</dbReference>
<keyword evidence="6" id="KW-0479">Metal-binding</keyword>
<feature type="domain" description="Putative zinc-finger" evidence="4">
    <location>
        <begin position="4"/>
        <end position="38"/>
    </location>
</feature>
<name>A0A0U9HGG3_9FIRM</name>
<keyword evidence="6" id="KW-0863">Zinc-finger</keyword>
<dbReference type="OrthoDB" id="9808253at2"/>
<keyword evidence="3" id="KW-1133">Transmembrane helix</keyword>
<dbReference type="RefSeq" id="WP_059033585.1">
    <property type="nucleotide sequence ID" value="NZ_DF977003.1"/>
</dbReference>
<dbReference type="EMBL" id="DF977003">
    <property type="protein sequence ID" value="GAQ25929.1"/>
    <property type="molecule type" value="Genomic_DNA"/>
</dbReference>
<evidence type="ECO:0000256" key="1">
    <source>
        <dbReference type="ARBA" id="ARBA00024353"/>
    </source>
</evidence>
<dbReference type="InterPro" id="IPR025645">
    <property type="entry name" value="DUF4349"/>
</dbReference>
<dbReference type="Pfam" id="PF14257">
    <property type="entry name" value="DUF4349"/>
    <property type="match status" value="1"/>
</dbReference>
<evidence type="ECO:0000259" key="4">
    <source>
        <dbReference type="Pfam" id="PF13490"/>
    </source>
</evidence>
<proteinExistence type="inferred from homology"/>
<dbReference type="GO" id="GO:0008270">
    <property type="term" value="F:zinc ion binding"/>
    <property type="evidence" value="ECO:0007669"/>
    <property type="project" value="UniProtKB-KW"/>
</dbReference>
<keyword evidence="3" id="KW-0472">Membrane</keyword>
<dbReference type="Proteomes" id="UP000062160">
    <property type="component" value="Unassembled WGS sequence"/>
</dbReference>
<evidence type="ECO:0000313" key="6">
    <source>
        <dbReference type="EMBL" id="GAQ25929.1"/>
    </source>
</evidence>
<dbReference type="Pfam" id="PF13490">
    <property type="entry name" value="zf-HC2"/>
    <property type="match status" value="1"/>
</dbReference>
<feature type="domain" description="DUF4349" evidence="5">
    <location>
        <begin position="173"/>
        <end position="329"/>
    </location>
</feature>
<reference evidence="6" key="1">
    <citation type="journal article" date="2016" name="Genome Announc.">
        <title>Draft Genome Sequence of the Syntrophic Lactate-Degrading Bacterium Tepidanaerobacter syntrophicus JLT.</title>
        <authorList>
            <person name="Matsuura N."/>
            <person name="Ohashi A."/>
            <person name="Tourlousse D.M."/>
            <person name="Sekiguchi Y."/>
        </authorList>
    </citation>
    <scope>NUCLEOTIDE SEQUENCE [LARGE SCALE GENOMIC DNA]</scope>
    <source>
        <strain evidence="6">JL</strain>
    </source>
</reference>
<protein>
    <recommendedName>
        <fullName evidence="2">Anti-sigma-W factor RsiW</fullName>
    </recommendedName>
</protein>
<organism evidence="6">
    <name type="scientific">Tepidanaerobacter syntrophicus</name>
    <dbReference type="NCBI Taxonomy" id="224999"/>
    <lineage>
        <taxon>Bacteria</taxon>
        <taxon>Bacillati</taxon>
        <taxon>Bacillota</taxon>
        <taxon>Clostridia</taxon>
        <taxon>Thermosediminibacterales</taxon>
        <taxon>Tepidanaerobacteraceae</taxon>
        <taxon>Tepidanaerobacter</taxon>
    </lineage>
</organism>
<sequence length="332" mass="37523">MAACKDFSDLIDKYVDGFASPEEKKLLEEHLKVCPNCRREVEELRQTVALTNLVGEVETPPNFSINLSEKINEISKTQRSSKKSFSGLLLNFYQSHKREFTAAAGIIVIFTLIFTFYNLGKNSNMNYASKESTQAAAENTTGTKPEARSLKADESLKSFAAIAESDTAMQKRLTKSITISINTEELSGKIEQIANLAEEAGGYIENSKIEMKGTNKTPERASIDARIPEAEVDKIMETFKTEKNILSWNVETKDISKDYDNTLEKLDYLRQYEQELTLILQKATGTSEIIEIQKELYNTRSKIIDLENQLALWDEDIELPHVNITIIKSEKP</sequence>
<evidence type="ECO:0000256" key="2">
    <source>
        <dbReference type="ARBA" id="ARBA00024438"/>
    </source>
</evidence>
<dbReference type="InterPro" id="IPR041916">
    <property type="entry name" value="Anti_sigma_zinc_sf"/>
</dbReference>
<accession>A0A0U9HGG3</accession>
<evidence type="ECO:0000313" key="7">
    <source>
        <dbReference type="Proteomes" id="UP000062160"/>
    </source>
</evidence>
<keyword evidence="7" id="KW-1185">Reference proteome</keyword>